<evidence type="ECO:0000256" key="1">
    <source>
        <dbReference type="ARBA" id="ARBA00023002"/>
    </source>
</evidence>
<protein>
    <submittedName>
        <fullName evidence="4">Acyl-CoA dehydrogenase family protein</fullName>
    </submittedName>
</protein>
<feature type="domain" description="Acyl-CoA dehydrogenase/oxidase N-terminal" evidence="2">
    <location>
        <begin position="17"/>
        <end position="115"/>
    </location>
</feature>
<proteinExistence type="predicted"/>
<comment type="caution">
    <text evidence="4">The sequence shown here is derived from an EMBL/GenBank/DDBJ whole genome shotgun (WGS) entry which is preliminary data.</text>
</comment>
<keyword evidence="1" id="KW-0560">Oxidoreductase</keyword>
<dbReference type="Proteomes" id="UP001548832">
    <property type="component" value="Unassembled WGS sequence"/>
</dbReference>
<dbReference type="InterPro" id="IPR037069">
    <property type="entry name" value="AcylCoA_DH/ox_N_sf"/>
</dbReference>
<dbReference type="PANTHER" id="PTHR43884:SF12">
    <property type="entry name" value="ISOVALERYL-COA DEHYDROGENASE, MITOCHONDRIAL-RELATED"/>
    <property type="match status" value="1"/>
</dbReference>
<evidence type="ECO:0000313" key="4">
    <source>
        <dbReference type="EMBL" id="MET2829257.1"/>
    </source>
</evidence>
<dbReference type="InterPro" id="IPR046373">
    <property type="entry name" value="Acyl-CoA_Oxase/DH_mid-dom_sf"/>
</dbReference>
<dbReference type="InterPro" id="IPR013107">
    <property type="entry name" value="Acyl-CoA_DH_C"/>
</dbReference>
<dbReference type="InterPro" id="IPR036250">
    <property type="entry name" value="AcylCo_DH-like_C"/>
</dbReference>
<dbReference type="InterPro" id="IPR009100">
    <property type="entry name" value="AcylCoA_DH/oxidase_NM_dom_sf"/>
</dbReference>
<gene>
    <name evidence="4" type="ORF">ABVQ20_19975</name>
</gene>
<feature type="domain" description="Acyl-CoA dehydrogenase C-terminal" evidence="3">
    <location>
        <begin position="247"/>
        <end position="379"/>
    </location>
</feature>
<dbReference type="Pfam" id="PF08028">
    <property type="entry name" value="Acyl-CoA_dh_2"/>
    <property type="match status" value="1"/>
</dbReference>
<dbReference type="Gene3D" id="2.40.110.10">
    <property type="entry name" value="Butyryl-CoA Dehydrogenase, subunit A, domain 2"/>
    <property type="match status" value="1"/>
</dbReference>
<dbReference type="PANTHER" id="PTHR43884">
    <property type="entry name" value="ACYL-COA DEHYDROGENASE"/>
    <property type="match status" value="1"/>
</dbReference>
<reference evidence="4 5" key="1">
    <citation type="submission" date="2024-06" db="EMBL/GenBank/DDBJ databases">
        <authorList>
            <person name="Kim D.-U."/>
        </authorList>
    </citation>
    <scope>NUCLEOTIDE SEQUENCE [LARGE SCALE GENOMIC DNA]</scope>
    <source>
        <strain evidence="4 5">KACC15460</strain>
    </source>
</reference>
<evidence type="ECO:0000313" key="5">
    <source>
        <dbReference type="Proteomes" id="UP001548832"/>
    </source>
</evidence>
<sequence>MSVIYPQDFKGKRVQSQALISSARSLIATLKERSEEAERNRCLPDETCQDLRRLGLPRLLQPEHFGGAEGSLENFVDMMIPIASGCPSTAWCLAQYIFHNYMIARWPVQAQEEVWSDPNNLVSGILIPRLGRAQQVEGGYKLTGEWPFVSGVQPSDWCLLSGMVEQDAAPDEERYFLVPTRSVTILDTWHPIGLHGSGSHDVRVEKLFVPEHLSLSIKHLKGGDFPGKAINRGAVFRPPVYMVSGILLAAALIGMTEAMFESFLVQSRSRRALMSSEETASYATHQVRVAEVSASLQAAEMLIRADCREIMEFASTDYAPTPLERSNYRCNSAYAGQLARRAAETVWDLIGARGAYATNLIARLYRDIAVASRHAAMNWELNATEHGRARLRLPLSNPSL</sequence>
<evidence type="ECO:0000259" key="2">
    <source>
        <dbReference type="Pfam" id="PF02771"/>
    </source>
</evidence>
<dbReference type="Pfam" id="PF02771">
    <property type="entry name" value="Acyl-CoA_dh_N"/>
    <property type="match status" value="1"/>
</dbReference>
<dbReference type="SUPFAM" id="SSF47203">
    <property type="entry name" value="Acyl-CoA dehydrogenase C-terminal domain-like"/>
    <property type="match status" value="1"/>
</dbReference>
<dbReference type="Gene3D" id="1.10.540.10">
    <property type="entry name" value="Acyl-CoA dehydrogenase/oxidase, N-terminal domain"/>
    <property type="match status" value="1"/>
</dbReference>
<dbReference type="InterPro" id="IPR013786">
    <property type="entry name" value="AcylCoA_DH/ox_N"/>
</dbReference>
<dbReference type="RefSeq" id="WP_354461213.1">
    <property type="nucleotide sequence ID" value="NZ_JBEWSZ010000001.1"/>
</dbReference>
<dbReference type="Gene3D" id="1.20.140.10">
    <property type="entry name" value="Butyryl-CoA Dehydrogenase, subunit A, domain 3"/>
    <property type="match status" value="1"/>
</dbReference>
<dbReference type="EMBL" id="JBEWSZ010000001">
    <property type="protein sequence ID" value="MET2829257.1"/>
    <property type="molecule type" value="Genomic_DNA"/>
</dbReference>
<keyword evidence="5" id="KW-1185">Reference proteome</keyword>
<evidence type="ECO:0000259" key="3">
    <source>
        <dbReference type="Pfam" id="PF08028"/>
    </source>
</evidence>
<name>A0ABV2DGS3_9HYPH</name>
<accession>A0ABV2DGS3</accession>
<organism evidence="4 5">
    <name type="scientific">Mesorhizobium shangrilense</name>
    <dbReference type="NCBI Taxonomy" id="460060"/>
    <lineage>
        <taxon>Bacteria</taxon>
        <taxon>Pseudomonadati</taxon>
        <taxon>Pseudomonadota</taxon>
        <taxon>Alphaproteobacteria</taxon>
        <taxon>Hyphomicrobiales</taxon>
        <taxon>Phyllobacteriaceae</taxon>
        <taxon>Mesorhizobium</taxon>
    </lineage>
</organism>
<dbReference type="PIRSF" id="PIRSF016578">
    <property type="entry name" value="HsaA"/>
    <property type="match status" value="1"/>
</dbReference>
<dbReference type="SUPFAM" id="SSF56645">
    <property type="entry name" value="Acyl-CoA dehydrogenase NM domain-like"/>
    <property type="match status" value="1"/>
</dbReference>